<reference evidence="2" key="2">
    <citation type="submission" date="2025-08" db="UniProtKB">
        <authorList>
            <consortium name="RefSeq"/>
        </authorList>
    </citation>
    <scope>IDENTIFICATION</scope>
    <source>
        <tissue evidence="2">Leaf</tissue>
    </source>
</reference>
<dbReference type="AlphaFoldDB" id="A0A6P8DC00"/>
<gene>
    <name evidence="2" type="primary">LOC116205624</name>
</gene>
<dbReference type="Proteomes" id="UP000515151">
    <property type="component" value="Chromosome 1"/>
</dbReference>
<dbReference type="RefSeq" id="XP_031394120.1">
    <property type="nucleotide sequence ID" value="XM_031538260.1"/>
</dbReference>
<dbReference type="PANTHER" id="PTHR11439">
    <property type="entry name" value="GAG-POL-RELATED RETROTRANSPOSON"/>
    <property type="match status" value="1"/>
</dbReference>
<dbReference type="CDD" id="cd09272">
    <property type="entry name" value="RNase_HI_RT_Ty1"/>
    <property type="match status" value="1"/>
</dbReference>
<dbReference type="GeneID" id="116205624"/>
<organism evidence="1 2">
    <name type="scientific">Punica granatum</name>
    <name type="common">Pomegranate</name>
    <dbReference type="NCBI Taxonomy" id="22663"/>
    <lineage>
        <taxon>Eukaryota</taxon>
        <taxon>Viridiplantae</taxon>
        <taxon>Streptophyta</taxon>
        <taxon>Embryophyta</taxon>
        <taxon>Tracheophyta</taxon>
        <taxon>Spermatophyta</taxon>
        <taxon>Magnoliopsida</taxon>
        <taxon>eudicotyledons</taxon>
        <taxon>Gunneridae</taxon>
        <taxon>Pentapetalae</taxon>
        <taxon>rosids</taxon>
        <taxon>malvids</taxon>
        <taxon>Myrtales</taxon>
        <taxon>Lythraceae</taxon>
        <taxon>Punica</taxon>
    </lineage>
</organism>
<dbReference type="OrthoDB" id="1645289at2759"/>
<protein>
    <submittedName>
        <fullName evidence="2">Secreted RxLR effector protein 161-like</fullName>
    </submittedName>
</protein>
<evidence type="ECO:0000313" key="2">
    <source>
        <dbReference type="RefSeq" id="XP_031394120.1"/>
    </source>
</evidence>
<sequence length="241" mass="27617">MSPKTPEEREKMAHVPYASAIGSLMYAMLCTRPDIAYAVSVTNRYQSNIGPDHWTAVKNILKYLRRTKDMVMVYGEGELRLDRFTDSDFQSDVDDRKFISSYIFTCNGDAVSWKSSKQETIADSTTETEYIAISDAVKEAVWIRKFVTKLDVVPYISSPVELYCDNTRAIAQAKEPRSHRKSKHIERRYHIIREIIGRGDVAVQKVASADNVADPLTKAMTQQQLEKDLEKMGLRYCTEWL</sequence>
<dbReference type="PANTHER" id="PTHR11439:SF496">
    <property type="entry name" value="RNA-DIRECTED DNA POLYMERASE"/>
    <property type="match status" value="1"/>
</dbReference>
<name>A0A6P8DC00_PUNGR</name>
<keyword evidence="1" id="KW-1185">Reference proteome</keyword>
<proteinExistence type="predicted"/>
<accession>A0A6P8DC00</accession>
<reference evidence="1" key="1">
    <citation type="journal article" date="2020" name="Plant Biotechnol. J.">
        <title>The pomegranate (Punica granatum L.) draft genome dissects genetic divergence between soft- and hard-seeded cultivars.</title>
        <authorList>
            <person name="Luo X."/>
            <person name="Li H."/>
            <person name="Wu Z."/>
            <person name="Yao W."/>
            <person name="Zhao P."/>
            <person name="Cao D."/>
            <person name="Yu H."/>
            <person name="Li K."/>
            <person name="Poudel K."/>
            <person name="Zhao D."/>
            <person name="Zhang F."/>
            <person name="Xia X."/>
            <person name="Chen L."/>
            <person name="Wang Q."/>
            <person name="Jing D."/>
            <person name="Cao S."/>
        </authorList>
    </citation>
    <scope>NUCLEOTIDE SEQUENCE [LARGE SCALE GENOMIC DNA]</scope>
    <source>
        <strain evidence="1">cv. Tunisia</strain>
    </source>
</reference>
<evidence type="ECO:0000313" key="1">
    <source>
        <dbReference type="Proteomes" id="UP000515151"/>
    </source>
</evidence>